<name>A0A401UQ45_9CLOT</name>
<dbReference type="InterPro" id="IPR015424">
    <property type="entry name" value="PyrdxlP-dep_Trfase"/>
</dbReference>
<comment type="caution">
    <text evidence="2">The sequence shown here is derived from an EMBL/GenBank/DDBJ whole genome shotgun (WGS) entry which is preliminary data.</text>
</comment>
<dbReference type="Pfam" id="PF00266">
    <property type="entry name" value="Aminotran_5"/>
    <property type="match status" value="1"/>
</dbReference>
<dbReference type="AlphaFoldDB" id="A0A401UQ45"/>
<evidence type="ECO:0000259" key="1">
    <source>
        <dbReference type="Pfam" id="PF00266"/>
    </source>
</evidence>
<dbReference type="InterPro" id="IPR000192">
    <property type="entry name" value="Aminotrans_V_dom"/>
</dbReference>
<gene>
    <name evidence="2" type="ORF">Ctaglu_32880</name>
</gene>
<organism evidence="2 3">
    <name type="scientific">Clostridium tagluense</name>
    <dbReference type="NCBI Taxonomy" id="360422"/>
    <lineage>
        <taxon>Bacteria</taxon>
        <taxon>Bacillati</taxon>
        <taxon>Bacillota</taxon>
        <taxon>Clostridia</taxon>
        <taxon>Eubacteriales</taxon>
        <taxon>Clostridiaceae</taxon>
        <taxon>Clostridium</taxon>
    </lineage>
</organism>
<dbReference type="EMBL" id="BHYK01000020">
    <property type="protein sequence ID" value="GCD11665.1"/>
    <property type="molecule type" value="Genomic_DNA"/>
</dbReference>
<accession>A0A401UQ45</accession>
<dbReference type="Gene3D" id="3.40.640.10">
    <property type="entry name" value="Type I PLP-dependent aspartate aminotransferase-like (Major domain)"/>
    <property type="match status" value="1"/>
</dbReference>
<keyword evidence="3" id="KW-1185">Reference proteome</keyword>
<dbReference type="InterPro" id="IPR015422">
    <property type="entry name" value="PyrdxlP-dep_Trfase_small"/>
</dbReference>
<sequence length="376" mass="42428">MAYFDNASTTFPKHESVYNNTMEIYRKIGVNFSRSSSEKSKDANSIKKELVENLKRIYSSKTHEVIINASTTFSLNEIIAGLDYSGIKTVYISPFEHNSVYRPLKKLEKEKNFKIEVLKFDETELDIKDMELRFMSKKPDLVIITHASNVFGNILPIETIFAETKKYNGITVLDTAQTGGVLDYTKISKLSDFIVFAGHKNLYGPSGIGGYLYNKNIKLEPLLYGGTGIKSEDIDMPEDLPERFESGSPNIMGIIGLKLATDEILKIGIKEIKKIKIKNLEQLYRILKEYSYDIKIHSGIESNIGIISVTATDYTPQELGKILSDYGIEIRTGMQCSPLAHNHMKTQNGGTTRFSVGYFNKGEEFKELKAALENIF</sequence>
<dbReference type="Gene3D" id="3.90.1150.10">
    <property type="entry name" value="Aspartate Aminotransferase, domain 1"/>
    <property type="match status" value="1"/>
</dbReference>
<reference evidence="2 3" key="1">
    <citation type="submission" date="2018-11" db="EMBL/GenBank/DDBJ databases">
        <title>Genome sequencing and assembly of Clostridium tagluense strain A121.</title>
        <authorList>
            <person name="Murakami T."/>
            <person name="Segawa T."/>
            <person name="Shcherbakova V.A."/>
            <person name="Mori H."/>
            <person name="Yoshimura Y."/>
        </authorList>
    </citation>
    <scope>NUCLEOTIDE SEQUENCE [LARGE SCALE GENOMIC DNA]</scope>
    <source>
        <strain evidence="2 3">A121</strain>
    </source>
</reference>
<evidence type="ECO:0000313" key="2">
    <source>
        <dbReference type="EMBL" id="GCD11665.1"/>
    </source>
</evidence>
<evidence type="ECO:0000313" key="3">
    <source>
        <dbReference type="Proteomes" id="UP000287872"/>
    </source>
</evidence>
<dbReference type="Proteomes" id="UP000287872">
    <property type="component" value="Unassembled WGS sequence"/>
</dbReference>
<dbReference type="InterPro" id="IPR015421">
    <property type="entry name" value="PyrdxlP-dep_Trfase_major"/>
</dbReference>
<dbReference type="PANTHER" id="PTHR43586:SF4">
    <property type="entry name" value="ISOPENICILLIN N EPIMERASE"/>
    <property type="match status" value="1"/>
</dbReference>
<proteinExistence type="predicted"/>
<dbReference type="OrthoDB" id="9804366at2"/>
<dbReference type="SUPFAM" id="SSF53383">
    <property type="entry name" value="PLP-dependent transferases"/>
    <property type="match status" value="1"/>
</dbReference>
<feature type="domain" description="Aminotransferase class V" evidence="1">
    <location>
        <begin position="3"/>
        <end position="367"/>
    </location>
</feature>
<protein>
    <submittedName>
        <fullName evidence="2">Cysteine desulfurase</fullName>
    </submittedName>
</protein>
<dbReference type="PANTHER" id="PTHR43586">
    <property type="entry name" value="CYSTEINE DESULFURASE"/>
    <property type="match status" value="1"/>
</dbReference>
<dbReference type="RefSeq" id="WP_125003671.1">
    <property type="nucleotide sequence ID" value="NZ_BHYK01000020.1"/>
</dbReference>
<dbReference type="GO" id="GO:0003824">
    <property type="term" value="F:catalytic activity"/>
    <property type="evidence" value="ECO:0007669"/>
    <property type="project" value="UniProtKB-ARBA"/>
</dbReference>